<protein>
    <submittedName>
        <fullName evidence="2">Uncharacterized protein</fullName>
    </submittedName>
</protein>
<dbReference type="Proteomes" id="UP001589645">
    <property type="component" value="Unassembled WGS sequence"/>
</dbReference>
<evidence type="ECO:0000256" key="1">
    <source>
        <dbReference type="SAM" id="Phobius"/>
    </source>
</evidence>
<feature type="transmembrane region" description="Helical" evidence="1">
    <location>
        <begin position="269"/>
        <end position="287"/>
    </location>
</feature>
<evidence type="ECO:0000313" key="2">
    <source>
        <dbReference type="EMBL" id="MFB9134193.1"/>
    </source>
</evidence>
<comment type="caution">
    <text evidence="2">The sequence shown here is derived from an EMBL/GenBank/DDBJ whole genome shotgun (WGS) entry which is preliminary data.</text>
</comment>
<keyword evidence="1" id="KW-0812">Transmembrane</keyword>
<sequence length="463" mass="54412">MITVDKQDGINLKISHSTASNKKSHLDIFLFVPGELGLTPDIAQESDFYYSSITQKRTYFSDKTLLPLVHSRLAKRGRLSSTQYRVSLSLFAYQYVIALDKAVSQLNKHDKRAEVTADEVDEVIELALDILKRLRRSIPYEEGLKRYYANIDNYLSWYTEQRFLSLVSHLPREGDYRTIKERLITLIEREKAHRKLNDYNSQHVRDDVTRMSNKMRLLRRLIEHPIVLKEKNTSLGKNMKRAVKGIATGLVMVFVTLTAVLARDYWGEITASFIIAMSFIYALREIFKDDLRDILWRLFRKGKPKWRKIYIDPTTNKAVGQKHEWLDYTSLSKLPDRIQKIRKKRVVQREEQILHYRSETEMSTSKFLSGYEETRETININMRAITRLMDKGSNKVYTLNSSNQVTRESVEKRHLLNLIIKEHNKENGARYYRWKVILNRSKIVAIEQIQLNDLATDDTLKTE</sequence>
<organism evidence="2 3">
    <name type="scientific">Vibrio olivae</name>
    <dbReference type="NCBI Taxonomy" id="1243002"/>
    <lineage>
        <taxon>Bacteria</taxon>
        <taxon>Pseudomonadati</taxon>
        <taxon>Pseudomonadota</taxon>
        <taxon>Gammaproteobacteria</taxon>
        <taxon>Vibrionales</taxon>
        <taxon>Vibrionaceae</taxon>
        <taxon>Vibrio</taxon>
    </lineage>
</organism>
<evidence type="ECO:0000313" key="3">
    <source>
        <dbReference type="Proteomes" id="UP001589645"/>
    </source>
</evidence>
<dbReference type="RefSeq" id="WP_390189974.1">
    <property type="nucleotide sequence ID" value="NZ_JBHMEP010000001.1"/>
</dbReference>
<keyword evidence="3" id="KW-1185">Reference proteome</keyword>
<dbReference type="EMBL" id="JBHMEP010000001">
    <property type="protein sequence ID" value="MFB9134193.1"/>
    <property type="molecule type" value="Genomic_DNA"/>
</dbReference>
<reference evidence="2 3" key="1">
    <citation type="submission" date="2024-09" db="EMBL/GenBank/DDBJ databases">
        <authorList>
            <person name="Sun Q."/>
            <person name="Mori K."/>
        </authorList>
    </citation>
    <scope>NUCLEOTIDE SEQUENCE [LARGE SCALE GENOMIC DNA]</scope>
    <source>
        <strain evidence="2 3">CECT 8064</strain>
    </source>
</reference>
<accession>A0ABV5HIZ9</accession>
<gene>
    <name evidence="2" type="ORF">ACFFUV_04320</name>
</gene>
<name>A0ABV5HIZ9_9VIBR</name>
<keyword evidence="1" id="KW-0472">Membrane</keyword>
<keyword evidence="1" id="KW-1133">Transmembrane helix</keyword>
<feature type="transmembrane region" description="Helical" evidence="1">
    <location>
        <begin position="242"/>
        <end position="263"/>
    </location>
</feature>
<proteinExistence type="predicted"/>